<evidence type="ECO:0000313" key="3">
    <source>
        <dbReference type="Proteomes" id="UP000502298"/>
    </source>
</evidence>
<gene>
    <name evidence="2" type="ORF">HC352_08695</name>
</gene>
<name>A0A6H2ENC7_9ACTO</name>
<accession>A0A6H2ENC7</accession>
<protein>
    <recommendedName>
        <fullName evidence="1">DUF7675 domain-containing protein</fullName>
    </recommendedName>
</protein>
<dbReference type="AlphaFoldDB" id="A0A6H2ENC7"/>
<dbReference type="Proteomes" id="UP000502298">
    <property type="component" value="Chromosome"/>
</dbReference>
<evidence type="ECO:0000259" key="1">
    <source>
        <dbReference type="Pfam" id="PF24723"/>
    </source>
</evidence>
<dbReference type="EMBL" id="CP050804">
    <property type="protein sequence ID" value="QJC22569.1"/>
    <property type="molecule type" value="Genomic_DNA"/>
</dbReference>
<reference evidence="2 3" key="1">
    <citation type="submission" date="2020-03" db="EMBL/GenBank/DDBJ databases">
        <title>Complete genome of Arcanobacterium buesumensis sp. nov. strain 2701.</title>
        <authorList>
            <person name="Borowiak M."/>
            <person name="Alssahen M."/>
            <person name="Laemmler C."/>
            <person name="Malorny B."/>
            <person name="Hassan A."/>
            <person name="Prenger-Berninghoff E."/>
            <person name="Ploetz M."/>
            <person name="Abdulmawjood A."/>
        </authorList>
    </citation>
    <scope>NUCLEOTIDE SEQUENCE [LARGE SCALE GENOMIC DNA]</scope>
    <source>
        <strain evidence="2 3">2701</strain>
    </source>
</reference>
<dbReference type="KEGG" id="arca:HC352_08695"/>
<dbReference type="Pfam" id="PF24723">
    <property type="entry name" value="DUF7675"/>
    <property type="match status" value="1"/>
</dbReference>
<sequence length="58" mass="6965">MSFIDDDGMLLFDNGGVTFDKKTAFSLFRSFPHDFTQEQIEIIKRQLPHWYDFFSDRL</sequence>
<proteinExistence type="predicted"/>
<keyword evidence="3" id="KW-1185">Reference proteome</keyword>
<organism evidence="2 3">
    <name type="scientific">Arcanobacterium buesumense</name>
    <dbReference type="NCBI Taxonomy" id="2722751"/>
    <lineage>
        <taxon>Bacteria</taxon>
        <taxon>Bacillati</taxon>
        <taxon>Actinomycetota</taxon>
        <taxon>Actinomycetes</taxon>
        <taxon>Actinomycetales</taxon>
        <taxon>Actinomycetaceae</taxon>
        <taxon>Arcanobacterium</taxon>
    </lineage>
</organism>
<evidence type="ECO:0000313" key="2">
    <source>
        <dbReference type="EMBL" id="QJC22569.1"/>
    </source>
</evidence>
<feature type="domain" description="DUF7675" evidence="1">
    <location>
        <begin position="17"/>
        <end position="57"/>
    </location>
</feature>
<dbReference type="InterPro" id="IPR056092">
    <property type="entry name" value="DUF7675"/>
</dbReference>